<evidence type="ECO:0000259" key="6">
    <source>
        <dbReference type="Pfam" id="PF25954"/>
    </source>
</evidence>
<dbReference type="GO" id="GO:0022857">
    <property type="term" value="F:transmembrane transporter activity"/>
    <property type="evidence" value="ECO:0007669"/>
    <property type="project" value="InterPro"/>
</dbReference>
<dbReference type="Gene3D" id="2.40.30.170">
    <property type="match status" value="1"/>
</dbReference>
<feature type="domain" description="CzcB-like C-terminal circularly permuted SH3-like" evidence="8">
    <location>
        <begin position="317"/>
        <end position="374"/>
    </location>
</feature>
<dbReference type="PANTHER" id="PTHR30097">
    <property type="entry name" value="CATION EFFLUX SYSTEM PROTEIN CUSB"/>
    <property type="match status" value="1"/>
</dbReference>
<dbReference type="SUPFAM" id="SSF111369">
    <property type="entry name" value="HlyD-like secretion proteins"/>
    <property type="match status" value="1"/>
</dbReference>
<evidence type="ECO:0000256" key="2">
    <source>
        <dbReference type="ARBA" id="ARBA00022448"/>
    </source>
</evidence>
<feature type="domain" description="CzcB-like barrel-sandwich hybrid" evidence="7">
    <location>
        <begin position="89"/>
        <end position="225"/>
    </location>
</feature>
<dbReference type="FunFam" id="2.40.420.20:FF:000006">
    <property type="entry name" value="RND family efflux transporter MFP subunit"/>
    <property type="match status" value="1"/>
</dbReference>
<dbReference type="GO" id="GO:0016020">
    <property type="term" value="C:membrane"/>
    <property type="evidence" value="ECO:0007669"/>
    <property type="project" value="InterPro"/>
</dbReference>
<dbReference type="InterPro" id="IPR051909">
    <property type="entry name" value="MFP_Cation_Efflux"/>
</dbReference>
<comment type="function">
    <text evidence="5">CzcA and CzcB together would act in zinc efflux nearly as effectively as the complete czc efflux system (CzcABC). The CzcB protein is thought to funnel zinc cations to the CzcA transport protein.</text>
</comment>
<dbReference type="PANTHER" id="PTHR30097:SF4">
    <property type="entry name" value="SLR6042 PROTEIN"/>
    <property type="match status" value="1"/>
</dbReference>
<evidence type="ECO:0000256" key="5">
    <source>
        <dbReference type="ARBA" id="ARBA00058766"/>
    </source>
</evidence>
<dbReference type="Gene3D" id="2.40.50.100">
    <property type="match status" value="1"/>
</dbReference>
<keyword evidence="2" id="KW-0813">Transport</keyword>
<dbReference type="KEGG" id="ssam:E3D00_04205"/>
<proteinExistence type="inferred from homology"/>
<dbReference type="Pfam" id="PF25973">
    <property type="entry name" value="BSH_CzcB"/>
    <property type="match status" value="1"/>
</dbReference>
<dbReference type="Proteomes" id="UP000316313">
    <property type="component" value="Chromosome"/>
</dbReference>
<evidence type="ECO:0000259" key="7">
    <source>
        <dbReference type="Pfam" id="PF25973"/>
    </source>
</evidence>
<gene>
    <name evidence="9" type="ORF">E3D00_04205</name>
</gene>
<evidence type="ECO:0000313" key="10">
    <source>
        <dbReference type="Proteomes" id="UP000316313"/>
    </source>
</evidence>
<dbReference type="Pfam" id="PF25975">
    <property type="entry name" value="CzcB_C"/>
    <property type="match status" value="1"/>
</dbReference>
<sequence length="379" mass="40578">MRFARVGALTLGLVGVVLILGFFLKGCFKSPVQLTSPEQPMFSHENGSIVVKENTPLQKRLEVAPVVVAPHVMGVQVPAQVMALPDHQVNVLAPVTGRILSVLVKLGQHVSKGQVLAIIAAGDLDQAWADDRRARAALDFAKRAYNRSRDVQGIGGNAVKDLESAHNDLLQAEAEAQRTSHRLQVLGSQSQYAARGQVPLVSPVDGVVSTTTMAPGQNITDATAVQMTLMDLSAVWVAAAVPENRVTALASATMVEATFPALPRQRCTGPIASRDPTLKADTRRLNVYVVCPNSEGVLRPGMYATATLDIPEDQVVLLPKSALLMNNDRTSVFIETAPRTFQRRDVAISYDDGDNVKVISGLKAGERIVTSGAILLNDD</sequence>
<dbReference type="Pfam" id="PF25954">
    <property type="entry name" value="Beta-barrel_RND_2"/>
    <property type="match status" value="1"/>
</dbReference>
<dbReference type="OrthoDB" id="9806939at2"/>
<dbReference type="GO" id="GO:0060003">
    <property type="term" value="P:copper ion export"/>
    <property type="evidence" value="ECO:0007669"/>
    <property type="project" value="TreeGrafter"/>
</dbReference>
<dbReference type="FunFam" id="2.40.30.170:FF:000010">
    <property type="entry name" value="Efflux RND transporter periplasmic adaptor subunit"/>
    <property type="match status" value="1"/>
</dbReference>
<dbReference type="InterPro" id="IPR058792">
    <property type="entry name" value="Beta-barrel_RND_2"/>
</dbReference>
<dbReference type="NCBIfam" id="TIGR01730">
    <property type="entry name" value="RND_mfp"/>
    <property type="match status" value="1"/>
</dbReference>
<dbReference type="RefSeq" id="WP_141460234.1">
    <property type="nucleotide sequence ID" value="NZ_CP038141.1"/>
</dbReference>
<organism evidence="9 10">
    <name type="scientific">Swingsia samuiensis</name>
    <dbReference type="NCBI Taxonomy" id="1293412"/>
    <lineage>
        <taxon>Bacteria</taxon>
        <taxon>Pseudomonadati</taxon>
        <taxon>Pseudomonadota</taxon>
        <taxon>Alphaproteobacteria</taxon>
        <taxon>Acetobacterales</taxon>
        <taxon>Acetobacteraceae</taxon>
        <taxon>Swingsia</taxon>
    </lineage>
</organism>
<feature type="domain" description="CusB-like beta-barrel" evidence="6">
    <location>
        <begin position="235"/>
        <end position="309"/>
    </location>
</feature>
<reference evidence="9 10" key="1">
    <citation type="submission" date="2019-03" db="EMBL/GenBank/DDBJ databases">
        <title>The complete genome sequence of Swingsia samuiensis NBRC107927(T).</title>
        <authorList>
            <person name="Chua K.-O."/>
            <person name="Chan K.-G."/>
            <person name="See-Too W.-S."/>
        </authorList>
    </citation>
    <scope>NUCLEOTIDE SEQUENCE [LARGE SCALE GENOMIC DNA]</scope>
    <source>
        <strain evidence="9 10">AH83</strain>
    </source>
</reference>
<dbReference type="InterPro" id="IPR058647">
    <property type="entry name" value="BSH_CzcB-like"/>
</dbReference>
<dbReference type="InterPro" id="IPR058649">
    <property type="entry name" value="CzcB_C"/>
</dbReference>
<dbReference type="GO" id="GO:0030313">
    <property type="term" value="C:cell envelope"/>
    <property type="evidence" value="ECO:0007669"/>
    <property type="project" value="TreeGrafter"/>
</dbReference>
<dbReference type="Gene3D" id="2.40.420.20">
    <property type="match status" value="1"/>
</dbReference>
<evidence type="ECO:0000256" key="4">
    <source>
        <dbReference type="ARBA" id="ARBA00043263"/>
    </source>
</evidence>
<dbReference type="EMBL" id="CP038141">
    <property type="protein sequence ID" value="QDH16859.1"/>
    <property type="molecule type" value="Genomic_DNA"/>
</dbReference>
<evidence type="ECO:0000259" key="8">
    <source>
        <dbReference type="Pfam" id="PF25975"/>
    </source>
</evidence>
<dbReference type="GO" id="GO:0015679">
    <property type="term" value="P:plasma membrane copper ion transport"/>
    <property type="evidence" value="ECO:0007669"/>
    <property type="project" value="TreeGrafter"/>
</dbReference>
<dbReference type="InterPro" id="IPR006143">
    <property type="entry name" value="RND_pump_MFP"/>
</dbReference>
<evidence type="ECO:0000256" key="1">
    <source>
        <dbReference type="ARBA" id="ARBA00009477"/>
    </source>
</evidence>
<protein>
    <submittedName>
        <fullName evidence="9">Efflux RND transporter periplasmic adaptor subunit</fullName>
    </submittedName>
</protein>
<keyword evidence="4" id="KW-0105">Cadmium resistance</keyword>
<evidence type="ECO:0000313" key="9">
    <source>
        <dbReference type="EMBL" id="QDH16859.1"/>
    </source>
</evidence>
<dbReference type="Gene3D" id="1.10.287.470">
    <property type="entry name" value="Helix hairpin bin"/>
    <property type="match status" value="1"/>
</dbReference>
<name>A0A4Y6UH04_9PROT</name>
<dbReference type="GO" id="GO:0046686">
    <property type="term" value="P:response to cadmium ion"/>
    <property type="evidence" value="ECO:0007669"/>
    <property type="project" value="UniProtKB-KW"/>
</dbReference>
<comment type="similarity">
    <text evidence="1">Belongs to the membrane fusion protein (MFP) (TC 8.A.1) family.</text>
</comment>
<accession>A0A4Y6UH04</accession>
<keyword evidence="10" id="KW-1185">Reference proteome</keyword>
<keyword evidence="3" id="KW-0862">Zinc</keyword>
<dbReference type="AlphaFoldDB" id="A0A4Y6UH04"/>
<evidence type="ECO:0000256" key="3">
    <source>
        <dbReference type="ARBA" id="ARBA00022833"/>
    </source>
</evidence>